<accession>A0AAD9S2B3</accession>
<keyword evidence="2" id="KW-1133">Transmembrane helix</keyword>
<keyword evidence="2" id="KW-0472">Membrane</keyword>
<comment type="caution">
    <text evidence="3">The sequence shown here is derived from an EMBL/GenBank/DDBJ whole genome shotgun (WGS) entry which is preliminary data.</text>
</comment>
<proteinExistence type="predicted"/>
<dbReference type="PANTHER" id="PTHR37848">
    <property type="entry name" value="EXPRESSED PROTEIN"/>
    <property type="match status" value="1"/>
</dbReference>
<feature type="region of interest" description="Disordered" evidence="1">
    <location>
        <begin position="1"/>
        <end position="59"/>
    </location>
</feature>
<dbReference type="AlphaFoldDB" id="A0AAD9S2B3"/>
<dbReference type="PANTHER" id="PTHR37848:SF1">
    <property type="entry name" value="SUN DOMAIN-CONTAINING PROTEIN"/>
    <property type="match status" value="1"/>
</dbReference>
<gene>
    <name evidence="3" type="ORF">N8I77_012739</name>
</gene>
<name>A0AAD9S2B3_PHOAM</name>
<organism evidence="3 4">
    <name type="scientific">Phomopsis amygdali</name>
    <name type="common">Fusicoccum amygdali</name>
    <dbReference type="NCBI Taxonomy" id="1214568"/>
    <lineage>
        <taxon>Eukaryota</taxon>
        <taxon>Fungi</taxon>
        <taxon>Dikarya</taxon>
        <taxon>Ascomycota</taxon>
        <taxon>Pezizomycotina</taxon>
        <taxon>Sordariomycetes</taxon>
        <taxon>Sordariomycetidae</taxon>
        <taxon>Diaporthales</taxon>
        <taxon>Diaporthaceae</taxon>
        <taxon>Diaporthe</taxon>
    </lineage>
</organism>
<keyword evidence="2" id="KW-0812">Transmembrane</keyword>
<evidence type="ECO:0000313" key="3">
    <source>
        <dbReference type="EMBL" id="KAK2596850.1"/>
    </source>
</evidence>
<evidence type="ECO:0000313" key="4">
    <source>
        <dbReference type="Proteomes" id="UP001265746"/>
    </source>
</evidence>
<evidence type="ECO:0000256" key="1">
    <source>
        <dbReference type="SAM" id="MobiDB-lite"/>
    </source>
</evidence>
<dbReference type="EMBL" id="JAUJFL010000010">
    <property type="protein sequence ID" value="KAK2596850.1"/>
    <property type="molecule type" value="Genomic_DNA"/>
</dbReference>
<protein>
    <submittedName>
        <fullName evidence="3">Uncharacterized protein</fullName>
    </submittedName>
</protein>
<feature type="transmembrane region" description="Helical" evidence="2">
    <location>
        <begin position="282"/>
        <end position="302"/>
    </location>
</feature>
<dbReference type="Proteomes" id="UP001265746">
    <property type="component" value="Unassembled WGS sequence"/>
</dbReference>
<evidence type="ECO:0000256" key="2">
    <source>
        <dbReference type="SAM" id="Phobius"/>
    </source>
</evidence>
<keyword evidence="4" id="KW-1185">Reference proteome</keyword>
<reference evidence="3" key="1">
    <citation type="submission" date="2023-06" db="EMBL/GenBank/DDBJ databases">
        <authorList>
            <person name="Noh H."/>
        </authorList>
    </citation>
    <scope>NUCLEOTIDE SEQUENCE</scope>
    <source>
        <strain evidence="3">DUCC20226</strain>
    </source>
</reference>
<sequence>MGKPTLSSAPLDGDGDAVSLHTQAGDRYRDADTPDLFPADQSHHNHDLPPMYDEAAEASTSASLNAPLLSDAALPEYSSSSDLQPFFRDDQAAYYLSAELDADPELLEARVRQWAAIPPRPFVRVYGYHRERRSGRDGKKETKNITDFDVKVELTPYLFADATSRHAWSELHTVENGDKAKRGSIFSRRAPKSKGNIELGAVDKPNLTQWCHLYVASHSGLKSFALRRRVEGFDQVRVREQLEALVRRMNYRGHLQVSFPVQDHIVEVWNECRTNQWRLTRWIYVMFCVSMLWLLSWPYLFLRTKRFETVSSEWHYSRIDSEGRKRYVSLTEDQWYNMWGRPIAKAVLSKRQGVLDQQDLIAADDIDPAFNTGHATVDGALGFFRAGVNAMNEVNRHLGWGEDQF</sequence>